<dbReference type="SUPFAM" id="SSF51905">
    <property type="entry name" value="FAD/NAD(P)-binding domain"/>
    <property type="match status" value="1"/>
</dbReference>
<name>A0A562KLV5_9FLAO</name>
<keyword evidence="3" id="KW-1185">Reference proteome</keyword>
<feature type="domain" description="Amine oxidase" evidence="1">
    <location>
        <begin position="78"/>
        <end position="534"/>
    </location>
</feature>
<dbReference type="GO" id="GO:0016491">
    <property type="term" value="F:oxidoreductase activity"/>
    <property type="evidence" value="ECO:0007669"/>
    <property type="project" value="InterPro"/>
</dbReference>
<dbReference type="RefSeq" id="WP_133608557.1">
    <property type="nucleotide sequence ID" value="NZ_SNZC01000002.1"/>
</dbReference>
<dbReference type="PANTHER" id="PTHR42923">
    <property type="entry name" value="PROTOPORPHYRINOGEN OXIDASE"/>
    <property type="match status" value="1"/>
</dbReference>
<evidence type="ECO:0000313" key="3">
    <source>
        <dbReference type="Proteomes" id="UP000315312"/>
    </source>
</evidence>
<dbReference type="Gene3D" id="3.50.50.60">
    <property type="entry name" value="FAD/NAD(P)-binding domain"/>
    <property type="match status" value="1"/>
</dbReference>
<dbReference type="InterPro" id="IPR002937">
    <property type="entry name" value="Amino_oxidase"/>
</dbReference>
<dbReference type="InterPro" id="IPR050464">
    <property type="entry name" value="Zeta_carotene_desat/Oxidored"/>
</dbReference>
<organism evidence="2 3">
    <name type="scientific">Flavobacterium cheniae</name>
    <dbReference type="NCBI Taxonomy" id="295428"/>
    <lineage>
        <taxon>Bacteria</taxon>
        <taxon>Pseudomonadati</taxon>
        <taxon>Bacteroidota</taxon>
        <taxon>Flavobacteriia</taxon>
        <taxon>Flavobacteriales</taxon>
        <taxon>Flavobacteriaceae</taxon>
        <taxon>Flavobacterium</taxon>
    </lineage>
</organism>
<evidence type="ECO:0000313" key="2">
    <source>
        <dbReference type="EMBL" id="TWH96390.1"/>
    </source>
</evidence>
<dbReference type="AlphaFoldDB" id="A0A562KLV5"/>
<dbReference type="InterPro" id="IPR036188">
    <property type="entry name" value="FAD/NAD-bd_sf"/>
</dbReference>
<dbReference type="Pfam" id="PF01593">
    <property type="entry name" value="Amino_oxidase"/>
    <property type="match status" value="1"/>
</dbReference>
<protein>
    <submittedName>
        <fullName evidence="2">Flavin-dependent amine oxidoreductase</fullName>
    </submittedName>
</protein>
<reference evidence="2 3" key="1">
    <citation type="journal article" date="2015" name="Stand. Genomic Sci.">
        <title>Genomic Encyclopedia of Bacterial and Archaeal Type Strains, Phase III: the genomes of soil and plant-associated and newly described type strains.</title>
        <authorList>
            <person name="Whitman W.B."/>
            <person name="Woyke T."/>
            <person name="Klenk H.P."/>
            <person name="Zhou Y."/>
            <person name="Lilburn T.G."/>
            <person name="Beck B.J."/>
            <person name="De Vos P."/>
            <person name="Vandamme P."/>
            <person name="Eisen J.A."/>
            <person name="Garrity G."/>
            <person name="Hugenholtz P."/>
            <person name="Kyrpides N.C."/>
        </authorList>
    </citation>
    <scope>NUCLEOTIDE SEQUENCE [LARGE SCALE GENOMIC DNA]</scope>
    <source>
        <strain evidence="2 3">CGMCC 1.6844</strain>
    </source>
</reference>
<dbReference type="PROSITE" id="PS51257">
    <property type="entry name" value="PROKAR_LIPOPROTEIN"/>
    <property type="match status" value="1"/>
</dbReference>
<dbReference type="Proteomes" id="UP000315312">
    <property type="component" value="Unassembled WGS sequence"/>
</dbReference>
<proteinExistence type="predicted"/>
<dbReference type="OrthoDB" id="127573at2"/>
<comment type="caution">
    <text evidence="2">The sequence shown here is derived from an EMBL/GenBank/DDBJ whole genome shotgun (WGS) entry which is preliminary data.</text>
</comment>
<accession>A0A562KLV5</accession>
<gene>
    <name evidence="2" type="ORF">IP97_00931</name>
</gene>
<sequence>MKSGENYNSRRTFIKKIAALSIIAGVPSLLVSCKDKLIEIALKLTGTNHILGHRLWLKNFPKPTKEIKIPYLIVGGGISGLSAARQFKKIGIEDFLVLELENKLGGNSANGKNQYSKFPLAAHYLPLPNVRDKELLNFLEESKIIVDYKDNLPVFDETQLCFDPNERLFIRNSWQTDLIPRYGNSKEVDNQMDFFLQKMTEFREKKGNDKKYFFDIPKSFCSSDESLNSLDEITMKKWLLDNNFTAEEILEYVDYCCKDDFGLGIEFVSAWAGIHYFAARKHENNKYDDTVLTWPEGNGRLVKKLKSAVENKVLKNHLVYDIQLNSDGVKVLVFNAKSNESITILAEKVILATPQYITKYLVSERKNTANNFHYAPWFTASITLTDIPDNGSFPLSWDNVIYKAKGLGYVYNQHQNLEQIIDKKVITYYYSFSSSDIKKDRKELLKKPIEHWKELVLSDLKIAHPDIDQYISAIEIHRIGHGMISPVPNFLKSKSLKEASKSIENKIFFAHSDLAGISIFEEAFHQGINVVNKIVDGTTLDS</sequence>
<dbReference type="PANTHER" id="PTHR42923:SF39">
    <property type="entry name" value="AMINO OXIDASE"/>
    <property type="match status" value="1"/>
</dbReference>
<dbReference type="EMBL" id="VLKM01000003">
    <property type="protein sequence ID" value="TWH96390.1"/>
    <property type="molecule type" value="Genomic_DNA"/>
</dbReference>
<evidence type="ECO:0000259" key="1">
    <source>
        <dbReference type="Pfam" id="PF01593"/>
    </source>
</evidence>